<dbReference type="EMBL" id="WIXE01012990">
    <property type="protein sequence ID" value="KAK5975475.1"/>
    <property type="molecule type" value="Genomic_DNA"/>
</dbReference>
<sequence length="97" mass="10824">MSAIGLVLCGMCLWLASCDPSPKTSQKTLANLLRCINRSPLAPGDVAGSEDGLITDEDRFCMKLFRSIPWQSQQCAFSPIKCLFRPGRIRIERTFPF</sequence>
<feature type="signal peptide" evidence="1">
    <location>
        <begin position="1"/>
        <end position="18"/>
    </location>
</feature>
<feature type="chain" id="PRO_5042833568" description="Secreted protein" evidence="1">
    <location>
        <begin position="19"/>
        <end position="97"/>
    </location>
</feature>
<evidence type="ECO:0000313" key="3">
    <source>
        <dbReference type="Proteomes" id="UP001331761"/>
    </source>
</evidence>
<dbReference type="AlphaFoldDB" id="A0AAN8FS72"/>
<organism evidence="2 3">
    <name type="scientific">Trichostrongylus colubriformis</name>
    <name type="common">Black scour worm</name>
    <dbReference type="NCBI Taxonomy" id="6319"/>
    <lineage>
        <taxon>Eukaryota</taxon>
        <taxon>Metazoa</taxon>
        <taxon>Ecdysozoa</taxon>
        <taxon>Nematoda</taxon>
        <taxon>Chromadorea</taxon>
        <taxon>Rhabditida</taxon>
        <taxon>Rhabditina</taxon>
        <taxon>Rhabditomorpha</taxon>
        <taxon>Strongyloidea</taxon>
        <taxon>Trichostrongylidae</taxon>
        <taxon>Trichostrongylus</taxon>
    </lineage>
</organism>
<keyword evidence="1" id="KW-0732">Signal</keyword>
<comment type="caution">
    <text evidence="2">The sequence shown here is derived from an EMBL/GenBank/DDBJ whole genome shotgun (WGS) entry which is preliminary data.</text>
</comment>
<accession>A0AAN8FS72</accession>
<reference evidence="2 3" key="1">
    <citation type="submission" date="2019-10" db="EMBL/GenBank/DDBJ databases">
        <title>Assembly and Annotation for the nematode Trichostrongylus colubriformis.</title>
        <authorList>
            <person name="Martin J."/>
        </authorList>
    </citation>
    <scope>NUCLEOTIDE SEQUENCE [LARGE SCALE GENOMIC DNA]</scope>
    <source>
        <strain evidence="2">G859</strain>
        <tissue evidence="2">Whole worm</tissue>
    </source>
</reference>
<gene>
    <name evidence="2" type="ORF">GCK32_003881</name>
</gene>
<keyword evidence="3" id="KW-1185">Reference proteome</keyword>
<protein>
    <recommendedName>
        <fullName evidence="4">Secreted protein</fullName>
    </recommendedName>
</protein>
<proteinExistence type="predicted"/>
<dbReference type="Proteomes" id="UP001331761">
    <property type="component" value="Unassembled WGS sequence"/>
</dbReference>
<evidence type="ECO:0000313" key="2">
    <source>
        <dbReference type="EMBL" id="KAK5975475.1"/>
    </source>
</evidence>
<evidence type="ECO:0000256" key="1">
    <source>
        <dbReference type="SAM" id="SignalP"/>
    </source>
</evidence>
<name>A0AAN8FS72_TRICO</name>
<evidence type="ECO:0008006" key="4">
    <source>
        <dbReference type="Google" id="ProtNLM"/>
    </source>
</evidence>